<protein>
    <recommendedName>
        <fullName evidence="1">DUF5641 domain-containing protein</fullName>
    </recommendedName>
</protein>
<dbReference type="AlphaFoldDB" id="A0A2B4REW9"/>
<dbReference type="InterPro" id="IPR008042">
    <property type="entry name" value="Retrotrans_Pao"/>
</dbReference>
<evidence type="ECO:0000313" key="2">
    <source>
        <dbReference type="EMBL" id="PFX14897.1"/>
    </source>
</evidence>
<dbReference type="OrthoDB" id="8046937at2759"/>
<dbReference type="PANTHER" id="PTHR47331">
    <property type="entry name" value="PHD-TYPE DOMAIN-CONTAINING PROTEIN"/>
    <property type="match status" value="1"/>
</dbReference>
<dbReference type="InterPro" id="IPR040676">
    <property type="entry name" value="DUF5641"/>
</dbReference>
<dbReference type="SUPFAM" id="SSF53098">
    <property type="entry name" value="Ribonuclease H-like"/>
    <property type="match status" value="1"/>
</dbReference>
<comment type="caution">
    <text evidence="2">The sequence shown here is derived from an EMBL/GenBank/DDBJ whole genome shotgun (WGS) entry which is preliminary data.</text>
</comment>
<dbReference type="Proteomes" id="UP000225706">
    <property type="component" value="Unassembled WGS sequence"/>
</dbReference>
<dbReference type="Pfam" id="PF18701">
    <property type="entry name" value="DUF5641"/>
    <property type="match status" value="1"/>
</dbReference>
<name>A0A2B4REW9_STYPI</name>
<evidence type="ECO:0000313" key="3">
    <source>
        <dbReference type="Proteomes" id="UP000225706"/>
    </source>
</evidence>
<organism evidence="2 3">
    <name type="scientific">Stylophora pistillata</name>
    <name type="common">Smooth cauliflower coral</name>
    <dbReference type="NCBI Taxonomy" id="50429"/>
    <lineage>
        <taxon>Eukaryota</taxon>
        <taxon>Metazoa</taxon>
        <taxon>Cnidaria</taxon>
        <taxon>Anthozoa</taxon>
        <taxon>Hexacorallia</taxon>
        <taxon>Scleractinia</taxon>
        <taxon>Astrocoeniina</taxon>
        <taxon>Pocilloporidae</taxon>
        <taxon>Stylophora</taxon>
    </lineage>
</organism>
<reference evidence="3" key="1">
    <citation type="journal article" date="2017" name="bioRxiv">
        <title>Comparative analysis of the genomes of Stylophora pistillata and Acropora digitifera provides evidence for extensive differences between species of corals.</title>
        <authorList>
            <person name="Voolstra C.R."/>
            <person name="Li Y."/>
            <person name="Liew Y.J."/>
            <person name="Baumgarten S."/>
            <person name="Zoccola D."/>
            <person name="Flot J.-F."/>
            <person name="Tambutte S."/>
            <person name="Allemand D."/>
            <person name="Aranda M."/>
        </authorList>
    </citation>
    <scope>NUCLEOTIDE SEQUENCE [LARGE SCALE GENOMIC DNA]</scope>
</reference>
<dbReference type="GO" id="GO:0003676">
    <property type="term" value="F:nucleic acid binding"/>
    <property type="evidence" value="ECO:0007669"/>
    <property type="project" value="InterPro"/>
</dbReference>
<dbReference type="EMBL" id="LSMT01000713">
    <property type="protein sequence ID" value="PFX14897.1"/>
    <property type="molecule type" value="Genomic_DNA"/>
</dbReference>
<dbReference type="InterPro" id="IPR036397">
    <property type="entry name" value="RNaseH_sf"/>
</dbReference>
<feature type="domain" description="DUF5641" evidence="1">
    <location>
        <begin position="1004"/>
        <end position="1109"/>
    </location>
</feature>
<dbReference type="STRING" id="50429.A0A2B4REW9"/>
<sequence length="1128" mass="127861">MEKLEPFIPESCLKDAQPCTIVPVPRIVEEVARSTLTPRAPPFPQPNSECGATSKLINTDSASVLERAVANMNLIATGVSLPLLEVMKFSEDPCEFFKFKTRFHLMVESQNLSDEQKQRRLREFADCSRTLYETLKEMNALSEMNLSNLGKMCSKLPTVQQARWRDEVQRIRERGMLPSFKDLVEFIEKRADAVNDPIFGRIGETGRAANISAKRNSRVPPPSRTDGRVTTLATQLSLPGRNGPRGTGHPVKCINCGASHKLAECDKFKNMTVRQRRVFVGGRGLCFNCLRKGHFLSQCFAKSKCNLCPHKHHFLLHNAALDCVETPCQSQDQDEVTANTMIGDGRASSSGQNQDQVRVSANVITANGGDSETLTSSTVHFAKFSSYKTCSPTAFTSQNAALQVVPVRVEGENGNSVSTWALLDTGSKESFIAKSTADKLRLRVKNFESLAVCTLTRKSTVRVGRVDLTVLSMEGPEGHRIEIKDVKVVEHLHVNKSRPQNLTKLLNRGPDLTNSLLGVLLRFRQERIVLAADMKSMFLQRHGEVKEISLHQFSDASDEGYDMCPYLQFVYEDGSIQCSFLIGKSKAMPVRPISIPRLELQAATLTARIYQVCREELTYRIDRVVFWTDSQTTLQYIKNESKRFYTYVANRIAEIHEITSLDQWRHCPGKLNPADDASHGLKPQKLIDQYRWWKGPEYLWESEKNWPEAEIGEVLQNDPEVRNEVQVHSIKTESPDAGLDPEAPCTSDRPVYKMMTYSSSCFAEELRDLKANKKEKSSSRLVKLKPVLAEGVLRVGGRLEEAVVLSYNDKHPIILPKIHNVSQLIVRCCHERLAHAVSNSLATDSFLNAYRRFVGRRGPVRQLRSDQGTNFIGAMNELKQAVKELNHERIREELLITNCDWIEFKPNVPHASHFGGVWERQIRSVRNVLASLLESHGIQLDDESLRTFMVEAEAIVNCRPLTVNTINSSRSPEPLTPNHLLTMKSRVIMPPPGDFKRADLYLSKRWRRVQYLANEFWNRWRKEFLQSLQPRKKWIAVRRNLQVNDIVIVIDESLPRNRWKLARVHETFPNDDGLVRKVKMAIATECLDDSGRPTKPTAYLERPVQKVVLLLPCDRVADQGIPTEEPQL</sequence>
<dbReference type="Gene3D" id="2.40.70.10">
    <property type="entry name" value="Acid Proteases"/>
    <property type="match status" value="1"/>
</dbReference>
<dbReference type="Gene3D" id="3.30.420.10">
    <property type="entry name" value="Ribonuclease H-like superfamily/Ribonuclease H"/>
    <property type="match status" value="1"/>
</dbReference>
<dbReference type="InterPro" id="IPR012337">
    <property type="entry name" value="RNaseH-like_sf"/>
</dbReference>
<dbReference type="PANTHER" id="PTHR47331:SF5">
    <property type="entry name" value="RIBONUCLEASE H"/>
    <property type="match status" value="1"/>
</dbReference>
<evidence type="ECO:0000259" key="1">
    <source>
        <dbReference type="Pfam" id="PF18701"/>
    </source>
</evidence>
<keyword evidence="3" id="KW-1185">Reference proteome</keyword>
<dbReference type="Pfam" id="PF05380">
    <property type="entry name" value="Peptidase_A17"/>
    <property type="match status" value="1"/>
</dbReference>
<accession>A0A2B4REW9</accession>
<proteinExistence type="predicted"/>
<dbReference type="InterPro" id="IPR021109">
    <property type="entry name" value="Peptidase_aspartic_dom_sf"/>
</dbReference>
<gene>
    <name evidence="2" type="ORF">AWC38_SpisGene20907</name>
</gene>